<feature type="transmembrane region" description="Helical" evidence="5">
    <location>
        <begin position="366"/>
        <end position="391"/>
    </location>
</feature>
<dbReference type="InterPro" id="IPR020846">
    <property type="entry name" value="MFS_dom"/>
</dbReference>
<dbReference type="Pfam" id="PF07690">
    <property type="entry name" value="MFS_1"/>
    <property type="match status" value="1"/>
</dbReference>
<reference evidence="8" key="1">
    <citation type="journal article" date="2019" name="Int. J. Syst. Evol. Microbiol.">
        <title>The Global Catalogue of Microorganisms (GCM) 10K type strain sequencing project: providing services to taxonomists for standard genome sequencing and annotation.</title>
        <authorList>
            <consortium name="The Broad Institute Genomics Platform"/>
            <consortium name="The Broad Institute Genome Sequencing Center for Infectious Disease"/>
            <person name="Wu L."/>
            <person name="Ma J."/>
        </authorList>
    </citation>
    <scope>NUCLEOTIDE SEQUENCE [LARGE SCALE GENOMIC DNA]</scope>
    <source>
        <strain evidence="8">XZYJ18</strain>
    </source>
</reference>
<dbReference type="RefSeq" id="WP_378573058.1">
    <property type="nucleotide sequence ID" value="NZ_JBHSFQ010000006.1"/>
</dbReference>
<dbReference type="PANTHER" id="PTHR23531">
    <property type="entry name" value="QUINOLENE RESISTANCE PROTEIN NORA"/>
    <property type="match status" value="1"/>
</dbReference>
<accession>A0ABV9DTT2</accession>
<evidence type="ECO:0000313" key="7">
    <source>
        <dbReference type="EMBL" id="MFC4562142.1"/>
    </source>
</evidence>
<dbReference type="InterPro" id="IPR036259">
    <property type="entry name" value="MFS_trans_sf"/>
</dbReference>
<evidence type="ECO:0000256" key="2">
    <source>
        <dbReference type="ARBA" id="ARBA00022692"/>
    </source>
</evidence>
<evidence type="ECO:0000259" key="6">
    <source>
        <dbReference type="PROSITE" id="PS50850"/>
    </source>
</evidence>
<feature type="domain" description="Major facilitator superfamily (MFS) profile" evidence="6">
    <location>
        <begin position="24"/>
        <end position="419"/>
    </location>
</feature>
<gene>
    <name evidence="7" type="ORF">ACFO4E_09765</name>
</gene>
<feature type="transmembrane region" description="Helical" evidence="5">
    <location>
        <begin position="261"/>
        <end position="282"/>
    </location>
</feature>
<dbReference type="PANTHER" id="PTHR23531:SF1">
    <property type="entry name" value="QUINOLENE RESISTANCE PROTEIN NORA"/>
    <property type="match status" value="1"/>
</dbReference>
<dbReference type="InterPro" id="IPR052714">
    <property type="entry name" value="MFS_Exporter"/>
</dbReference>
<dbReference type="EMBL" id="JBHSFQ010000006">
    <property type="protein sequence ID" value="MFC4562142.1"/>
    <property type="molecule type" value="Genomic_DNA"/>
</dbReference>
<dbReference type="Proteomes" id="UP001595923">
    <property type="component" value="Unassembled WGS sequence"/>
</dbReference>
<dbReference type="Gene3D" id="1.20.1250.20">
    <property type="entry name" value="MFS general substrate transporter like domains"/>
    <property type="match status" value="1"/>
</dbReference>
<keyword evidence="8" id="KW-1185">Reference proteome</keyword>
<comment type="subcellular location">
    <subcellularLocation>
        <location evidence="1">Cell membrane</location>
        <topology evidence="1">Multi-pass membrane protein</topology>
    </subcellularLocation>
</comment>
<evidence type="ECO:0000256" key="5">
    <source>
        <dbReference type="SAM" id="Phobius"/>
    </source>
</evidence>
<evidence type="ECO:0000256" key="4">
    <source>
        <dbReference type="ARBA" id="ARBA00023136"/>
    </source>
</evidence>
<dbReference type="SUPFAM" id="SSF103473">
    <property type="entry name" value="MFS general substrate transporter"/>
    <property type="match status" value="1"/>
</dbReference>
<feature type="transmembrane region" description="Helical" evidence="5">
    <location>
        <begin position="397"/>
        <end position="415"/>
    </location>
</feature>
<dbReference type="InterPro" id="IPR011701">
    <property type="entry name" value="MFS"/>
</dbReference>
<sequence length="419" mass="41953">MVNSSDVRMKPGEPERHLGLTGRAFRLLVLATVATFSGYLLLLPVVPLWAARGGAGEVGAGATTAVFMLTTVVTQLAMPWLLDRGGYRWTFPAGALVLGLPAPLFLLTTDLWPLIAVSAVRGIGFGMITVVGAALAARLVPPDQIGRATGYYGFAVGIPNVVLLPFGVWLALNAGFAPVFWIAALGPALGAVAAAGIWLAAGDGTGRSPGAGVRRAATAATRGDRGRHLLSLAAPLLLMLVAAIASSAVVTFLAIPLERAAPVAAAALLGYGMASVATRWVAGTLSDRHGRPVLLVPSVLAVIAGMALAAAAVWPAGGGWAGPGAAGAVAVVAGAVLFGAGFGAVQNDTITVMFRRSGPPRYGTASAAWNIGIDGGTGAGALGLGIVIQALGYGPGFALTALAMALCLPAAVRVARRAG</sequence>
<feature type="transmembrane region" description="Helical" evidence="5">
    <location>
        <begin position="149"/>
        <end position="172"/>
    </location>
</feature>
<feature type="transmembrane region" description="Helical" evidence="5">
    <location>
        <begin position="320"/>
        <end position="345"/>
    </location>
</feature>
<keyword evidence="3 5" id="KW-1133">Transmembrane helix</keyword>
<keyword evidence="2 5" id="KW-0812">Transmembrane</keyword>
<keyword evidence="4 5" id="KW-0472">Membrane</keyword>
<feature type="transmembrane region" description="Helical" evidence="5">
    <location>
        <begin position="114"/>
        <end position="137"/>
    </location>
</feature>
<organism evidence="7 8">
    <name type="scientific">Nocardiopsis mangrovi</name>
    <dbReference type="NCBI Taxonomy" id="1179818"/>
    <lineage>
        <taxon>Bacteria</taxon>
        <taxon>Bacillati</taxon>
        <taxon>Actinomycetota</taxon>
        <taxon>Actinomycetes</taxon>
        <taxon>Streptosporangiales</taxon>
        <taxon>Nocardiopsidaceae</taxon>
        <taxon>Nocardiopsis</taxon>
    </lineage>
</organism>
<evidence type="ECO:0000256" key="3">
    <source>
        <dbReference type="ARBA" id="ARBA00022989"/>
    </source>
</evidence>
<feature type="transmembrane region" description="Helical" evidence="5">
    <location>
        <begin position="294"/>
        <end position="314"/>
    </location>
</feature>
<proteinExistence type="predicted"/>
<feature type="transmembrane region" description="Helical" evidence="5">
    <location>
        <begin position="62"/>
        <end position="82"/>
    </location>
</feature>
<feature type="transmembrane region" description="Helical" evidence="5">
    <location>
        <begin position="178"/>
        <end position="201"/>
    </location>
</feature>
<comment type="caution">
    <text evidence="7">The sequence shown here is derived from an EMBL/GenBank/DDBJ whole genome shotgun (WGS) entry which is preliminary data.</text>
</comment>
<protein>
    <submittedName>
        <fullName evidence="7">MFS transporter</fullName>
    </submittedName>
</protein>
<feature type="transmembrane region" description="Helical" evidence="5">
    <location>
        <begin position="89"/>
        <end position="108"/>
    </location>
</feature>
<feature type="transmembrane region" description="Helical" evidence="5">
    <location>
        <begin position="232"/>
        <end position="255"/>
    </location>
</feature>
<feature type="transmembrane region" description="Helical" evidence="5">
    <location>
        <begin position="27"/>
        <end position="50"/>
    </location>
</feature>
<evidence type="ECO:0000313" key="8">
    <source>
        <dbReference type="Proteomes" id="UP001595923"/>
    </source>
</evidence>
<evidence type="ECO:0000256" key="1">
    <source>
        <dbReference type="ARBA" id="ARBA00004651"/>
    </source>
</evidence>
<name>A0ABV9DTT2_9ACTN</name>
<dbReference type="PROSITE" id="PS50850">
    <property type="entry name" value="MFS"/>
    <property type="match status" value="1"/>
</dbReference>